<dbReference type="STRING" id="660517.SAMN04487946_10569"/>
<dbReference type="GO" id="GO:0000724">
    <property type="term" value="P:double-strand break repair via homologous recombination"/>
    <property type="evidence" value="ECO:0007669"/>
    <property type="project" value="TreeGrafter"/>
</dbReference>
<dbReference type="SUPFAM" id="SSF50249">
    <property type="entry name" value="Nucleic acid-binding proteins"/>
    <property type="match status" value="2"/>
</dbReference>
<dbReference type="PANTHER" id="PTHR13356">
    <property type="entry name" value="OB FOLD NUCLEIC ACID BINDING PROTEIN-RELATED"/>
    <property type="match status" value="1"/>
</dbReference>
<proteinExistence type="predicted"/>
<reference evidence="3" key="1">
    <citation type="submission" date="2016-10" db="EMBL/GenBank/DDBJ databases">
        <authorList>
            <person name="Varghese N."/>
            <person name="Submissions S."/>
        </authorList>
    </citation>
    <scope>NUCLEOTIDE SEQUENCE [LARGE SCALE GENOMIC DNA]</scope>
    <source>
        <strain evidence="3">CGMCC 1.10118</strain>
    </source>
</reference>
<dbReference type="CDD" id="cd04491">
    <property type="entry name" value="SoSSB_OBF"/>
    <property type="match status" value="1"/>
</dbReference>
<dbReference type="InterPro" id="IPR012340">
    <property type="entry name" value="NA-bd_OB-fold"/>
</dbReference>
<dbReference type="NCBIfam" id="NF005553">
    <property type="entry name" value="PRK07217.1"/>
    <property type="match status" value="1"/>
</dbReference>
<dbReference type="EMBL" id="FNPB01000005">
    <property type="protein sequence ID" value="SDY00354.1"/>
    <property type="molecule type" value="Genomic_DNA"/>
</dbReference>
<dbReference type="PANTHER" id="PTHR13356:SF8">
    <property type="entry name" value="REPLICATION PROTEIN A"/>
    <property type="match status" value="1"/>
</dbReference>
<evidence type="ECO:0000256" key="1">
    <source>
        <dbReference type="ARBA" id="ARBA00023125"/>
    </source>
</evidence>
<dbReference type="FunFam" id="2.40.50.140:FF:000301">
    <property type="entry name" value="Replication protein A"/>
    <property type="match status" value="1"/>
</dbReference>
<sequence length="319" mass="35423">MENKVEAIATMSDLRTHAAEIAEQFSEHVDVETSEVEERLETLVDEYRVPVDEARRSVENSYLEEAGLERDEIGQGGNDEVRVADIDEDEQWIDVTAKVVDLWEPRSESIAQVGLLGDESGRTKFVAFETSDLPELEEGAVYRLGNVVTDEYQGDFSVKLNRTTTIEQLDEDIEVGDDAVTVEGALVDIQSGSGLIKRCPEEGCTRVLQNGRCSEHGDVEGEFDLRIKGVLDDGETVHEVILGREVTEDLTGITLEEAQQMAKDALDTTVVVEEMREDLLGTYYRVSGPELGRYVLADEVERLTEPADPEAVLIKARSI</sequence>
<dbReference type="GO" id="GO:0010212">
    <property type="term" value="P:response to ionizing radiation"/>
    <property type="evidence" value="ECO:0007669"/>
    <property type="project" value="TreeGrafter"/>
</dbReference>
<accession>A0A1H3GCY8</accession>
<dbReference type="AlphaFoldDB" id="A0A1H3GCY8"/>
<dbReference type="Gene3D" id="2.40.50.140">
    <property type="entry name" value="Nucleic acid-binding proteins"/>
    <property type="match status" value="1"/>
</dbReference>
<dbReference type="Proteomes" id="UP000199170">
    <property type="component" value="Unassembled WGS sequence"/>
</dbReference>
<evidence type="ECO:0000313" key="3">
    <source>
        <dbReference type="Proteomes" id="UP000199170"/>
    </source>
</evidence>
<evidence type="ECO:0000313" key="2">
    <source>
        <dbReference type="EMBL" id="SDY00354.1"/>
    </source>
</evidence>
<keyword evidence="3" id="KW-1185">Reference proteome</keyword>
<name>A0A1H3GCY8_9EURY</name>
<protein>
    <submittedName>
        <fullName evidence="2">Replication factor A1</fullName>
    </submittedName>
</protein>
<gene>
    <name evidence="2" type="ORF">SAMN04487946_10569</name>
</gene>
<dbReference type="GO" id="GO:0003677">
    <property type="term" value="F:DNA binding"/>
    <property type="evidence" value="ECO:0007669"/>
    <property type="project" value="UniProtKB-KW"/>
</dbReference>
<organism evidence="2 3">
    <name type="scientific">Halobellus clavatus</name>
    <dbReference type="NCBI Taxonomy" id="660517"/>
    <lineage>
        <taxon>Archaea</taxon>
        <taxon>Methanobacteriati</taxon>
        <taxon>Methanobacteriota</taxon>
        <taxon>Stenosarchaea group</taxon>
        <taxon>Halobacteria</taxon>
        <taxon>Halobacteriales</taxon>
        <taxon>Haloferacaceae</taxon>
        <taxon>Halobellus</taxon>
    </lineage>
</organism>
<dbReference type="InterPro" id="IPR051231">
    <property type="entry name" value="SOSS-B"/>
</dbReference>
<keyword evidence="1" id="KW-0238">DNA-binding</keyword>